<protein>
    <submittedName>
        <fullName evidence="3">Fatty acid desaturase</fullName>
    </submittedName>
</protein>
<keyword evidence="1" id="KW-0472">Membrane</keyword>
<dbReference type="PANTHER" id="PTHR19353:SF19">
    <property type="entry name" value="DELTA(5) FATTY ACID DESATURASE C-RELATED"/>
    <property type="match status" value="1"/>
</dbReference>
<feature type="transmembrane region" description="Helical" evidence="1">
    <location>
        <begin position="163"/>
        <end position="182"/>
    </location>
</feature>
<evidence type="ECO:0000313" key="4">
    <source>
        <dbReference type="Proteomes" id="UP000248975"/>
    </source>
</evidence>
<reference evidence="3 4" key="1">
    <citation type="submission" date="2017-08" db="EMBL/GenBank/DDBJ databases">
        <title>Infants hospitalized years apart are colonized by the same room-sourced microbial strains.</title>
        <authorList>
            <person name="Brooks B."/>
            <person name="Olm M.R."/>
            <person name="Firek B.A."/>
            <person name="Baker R."/>
            <person name="Thomas B.C."/>
            <person name="Morowitz M.J."/>
            <person name="Banfield J.F."/>
        </authorList>
    </citation>
    <scope>NUCLEOTIDE SEQUENCE [LARGE SCALE GENOMIC DNA]</scope>
    <source>
        <strain evidence="3">S2_003_000_R2_11</strain>
    </source>
</reference>
<dbReference type="Pfam" id="PF00487">
    <property type="entry name" value="FA_desaturase"/>
    <property type="match status" value="1"/>
</dbReference>
<dbReference type="EMBL" id="QFQS01000001">
    <property type="protein sequence ID" value="PZR00239.1"/>
    <property type="molecule type" value="Genomic_DNA"/>
</dbReference>
<dbReference type="PANTHER" id="PTHR19353">
    <property type="entry name" value="FATTY ACID DESATURASE 2"/>
    <property type="match status" value="1"/>
</dbReference>
<feature type="transmembrane region" description="Helical" evidence="1">
    <location>
        <begin position="7"/>
        <end position="25"/>
    </location>
</feature>
<feature type="transmembrane region" description="Helical" evidence="1">
    <location>
        <begin position="188"/>
        <end position="208"/>
    </location>
</feature>
<gene>
    <name evidence="3" type="ORF">DI533_06530</name>
</gene>
<evidence type="ECO:0000313" key="3">
    <source>
        <dbReference type="EMBL" id="PZR00239.1"/>
    </source>
</evidence>
<sequence>MRRYTALAEWPTVGLLVATYLLWGFGTTWAATYSLPLAILLTAIAIAQFSSLQHEVLHGHPFASQKLNEALVFPGLTLFVPYGRFRDTHLAHHYDPDLTDPYDDPESNYHDPAVWAAMPDWLRVVLNFNNTLLGRLMVGPVVGTWHFIATDVRAARKGDRRVSVAWALHGLGLVMVLLWFLLVAAMPFWAYLLAVYLGFSILKIRTFLEHRAHEAARARTVVIEDRGPLALLFLNNNYHVVHHMHPQVPWYKLPQTYREHRDHYLRRNEGYVYRSYAEIFGRYFLRAKDPVPHPLWPKGDYAETLEDTEGAKPLGMPAE</sequence>
<dbReference type="InterPro" id="IPR005804">
    <property type="entry name" value="FA_desaturase_dom"/>
</dbReference>
<dbReference type="CDD" id="cd03509">
    <property type="entry name" value="DesA_FADS-like"/>
    <property type="match status" value="1"/>
</dbReference>
<proteinExistence type="predicted"/>
<keyword evidence="1" id="KW-0812">Transmembrane</keyword>
<dbReference type="GO" id="GO:0016717">
    <property type="term" value="F:oxidoreductase activity, acting on paired donors, with oxidation of a pair of donors resulting in the reduction of molecular oxygen to two molecules of water"/>
    <property type="evidence" value="ECO:0007669"/>
    <property type="project" value="TreeGrafter"/>
</dbReference>
<dbReference type="AlphaFoldDB" id="A0A2W5SB24"/>
<evidence type="ECO:0000259" key="2">
    <source>
        <dbReference type="Pfam" id="PF00487"/>
    </source>
</evidence>
<dbReference type="Proteomes" id="UP000248975">
    <property type="component" value="Unassembled WGS sequence"/>
</dbReference>
<dbReference type="GO" id="GO:0008610">
    <property type="term" value="P:lipid biosynthetic process"/>
    <property type="evidence" value="ECO:0007669"/>
    <property type="project" value="UniProtKB-ARBA"/>
</dbReference>
<dbReference type="GO" id="GO:0016020">
    <property type="term" value="C:membrane"/>
    <property type="evidence" value="ECO:0007669"/>
    <property type="project" value="TreeGrafter"/>
</dbReference>
<accession>A0A2W5SB24</accession>
<dbReference type="InterPro" id="IPR012171">
    <property type="entry name" value="Fatty_acid_desaturase"/>
</dbReference>
<keyword evidence="1" id="KW-1133">Transmembrane helix</keyword>
<comment type="caution">
    <text evidence="3">The sequence shown here is derived from an EMBL/GenBank/DDBJ whole genome shotgun (WGS) entry which is preliminary data.</text>
</comment>
<feature type="domain" description="Fatty acid desaturase" evidence="2">
    <location>
        <begin position="35"/>
        <end position="272"/>
    </location>
</feature>
<organism evidence="3 4">
    <name type="scientific">Cereibacter sphaeroides</name>
    <name type="common">Rhodobacter sphaeroides</name>
    <dbReference type="NCBI Taxonomy" id="1063"/>
    <lineage>
        <taxon>Bacteria</taxon>
        <taxon>Pseudomonadati</taxon>
        <taxon>Pseudomonadota</taxon>
        <taxon>Alphaproteobacteria</taxon>
        <taxon>Rhodobacterales</taxon>
        <taxon>Paracoccaceae</taxon>
        <taxon>Cereibacter</taxon>
    </lineage>
</organism>
<name>A0A2W5SB24_CERSP</name>
<evidence type="ECO:0000256" key="1">
    <source>
        <dbReference type="SAM" id="Phobius"/>
    </source>
</evidence>